<protein>
    <recommendedName>
        <fullName evidence="5">Demethylmenaquinone methyltransferase</fullName>
        <ecNumber evidence="5">2.1.1.163</ecNumber>
    </recommendedName>
</protein>
<evidence type="ECO:0000313" key="7">
    <source>
        <dbReference type="Proteomes" id="UP000202031"/>
    </source>
</evidence>
<feature type="binding site" evidence="5">
    <location>
        <position position="122"/>
    </location>
    <ligand>
        <name>S-adenosyl-L-methionine</name>
        <dbReference type="ChEBI" id="CHEBI:59789"/>
    </ligand>
</feature>
<feature type="binding site" evidence="5">
    <location>
        <position position="58"/>
    </location>
    <ligand>
        <name>S-adenosyl-L-methionine</name>
        <dbReference type="ChEBI" id="CHEBI:59789"/>
    </ligand>
</feature>
<evidence type="ECO:0000256" key="3">
    <source>
        <dbReference type="ARBA" id="ARBA00022679"/>
    </source>
</evidence>
<comment type="caution">
    <text evidence="5">Lacks conserved residue(s) required for the propagation of feature annotation.</text>
</comment>
<dbReference type="InterPro" id="IPR029063">
    <property type="entry name" value="SAM-dependent_MTases_sf"/>
</dbReference>
<evidence type="ECO:0000256" key="1">
    <source>
        <dbReference type="ARBA" id="ARBA00022428"/>
    </source>
</evidence>
<accession>A0A1X9SLJ5</accession>
<comment type="pathway">
    <text evidence="5">Quinol/quinone metabolism; menaquinone biosynthesis; menaquinol from 1,4-dihydroxy-2-naphthoate: step 2/2.</text>
</comment>
<comment type="function">
    <text evidence="5">Methyltransferase required for the conversion of demethylmenaquinol (DMKH2) to menaquinol (MKH2).</text>
</comment>
<keyword evidence="4 5" id="KW-0949">S-adenosyl-L-methionine</keyword>
<dbReference type="KEGG" id="clx:CLAN_0339"/>
<dbReference type="GO" id="GO:0032259">
    <property type="term" value="P:methylation"/>
    <property type="evidence" value="ECO:0007669"/>
    <property type="project" value="UniProtKB-KW"/>
</dbReference>
<dbReference type="EC" id="2.1.1.163" evidence="5"/>
<dbReference type="GO" id="GO:0008425">
    <property type="term" value="F:2-methoxy-6-polyprenyl-1,4-benzoquinol methyltransferase activity"/>
    <property type="evidence" value="ECO:0007669"/>
    <property type="project" value="TreeGrafter"/>
</dbReference>
<dbReference type="GO" id="GO:0009234">
    <property type="term" value="P:menaquinone biosynthetic process"/>
    <property type="evidence" value="ECO:0007669"/>
    <property type="project" value="UniProtKB-UniRule"/>
</dbReference>
<keyword evidence="2 5" id="KW-0489">Methyltransferase</keyword>
<dbReference type="InterPro" id="IPR004033">
    <property type="entry name" value="UbiE/COQ5_MeTrFase"/>
</dbReference>
<evidence type="ECO:0000256" key="4">
    <source>
        <dbReference type="ARBA" id="ARBA00022691"/>
    </source>
</evidence>
<dbReference type="HAMAP" id="MF_01813">
    <property type="entry name" value="MenG_UbiE_methyltr"/>
    <property type="match status" value="1"/>
</dbReference>
<dbReference type="AlphaFoldDB" id="A0A1X9SLJ5"/>
<dbReference type="GO" id="GO:0043770">
    <property type="term" value="F:demethylmenaquinone methyltransferase activity"/>
    <property type="evidence" value="ECO:0007669"/>
    <property type="project" value="UniProtKB-UniRule"/>
</dbReference>
<dbReference type="EMBL" id="CP015578">
    <property type="protein sequence ID" value="ARQ97098.1"/>
    <property type="molecule type" value="Genomic_DNA"/>
</dbReference>
<evidence type="ECO:0000313" key="6">
    <source>
        <dbReference type="EMBL" id="ARQ97098.1"/>
    </source>
</evidence>
<dbReference type="UniPathway" id="UPA00232"/>
<sequence>MQNQEKIIDMFNEIAPTYDKANKILSFGIDASWRSTACDLVLENFNSSLHITDVACGTGDMVLAWINSAKKANLTIKKITAIDPSVEMLKVAKAKIKGCEFIESMADNLKLESNTQDILSISYGIRNVVARKQALREFNRVLKIGGYLVVLEFTKRQKDGLIAKIRDFYLQKILPTIGGIISKNKEAYEYLPKSIDGFLDSNEFCAEIKNSGFEIVMVKGFSMDISTMFIAKKVKNI</sequence>
<organism evidence="6 7">
    <name type="scientific">Campylobacter lanienae NCTC 13004</name>
    <dbReference type="NCBI Taxonomy" id="1031753"/>
    <lineage>
        <taxon>Bacteria</taxon>
        <taxon>Pseudomonadati</taxon>
        <taxon>Campylobacterota</taxon>
        <taxon>Epsilonproteobacteria</taxon>
        <taxon>Campylobacterales</taxon>
        <taxon>Campylobacteraceae</taxon>
        <taxon>Campylobacter</taxon>
    </lineage>
</organism>
<dbReference type="NCBIfam" id="TIGR01934">
    <property type="entry name" value="MenG_MenH_UbiE"/>
    <property type="match status" value="1"/>
</dbReference>
<dbReference type="PROSITE" id="PS01183">
    <property type="entry name" value="UBIE_1"/>
    <property type="match status" value="1"/>
</dbReference>
<dbReference type="UniPathway" id="UPA00079">
    <property type="reaction ID" value="UER00169"/>
</dbReference>
<evidence type="ECO:0000256" key="5">
    <source>
        <dbReference type="HAMAP-Rule" id="MF_01813"/>
    </source>
</evidence>
<dbReference type="PANTHER" id="PTHR43591:SF24">
    <property type="entry name" value="2-METHOXY-6-POLYPRENYL-1,4-BENZOQUINOL METHYLASE, MITOCHONDRIAL"/>
    <property type="match status" value="1"/>
</dbReference>
<proteinExistence type="inferred from homology"/>
<dbReference type="Proteomes" id="UP000202031">
    <property type="component" value="Chromosome"/>
</dbReference>
<dbReference type="CDD" id="cd02440">
    <property type="entry name" value="AdoMet_MTases"/>
    <property type="match status" value="1"/>
</dbReference>
<reference evidence="7" key="2">
    <citation type="journal article" date="2017" name="Genome Biol. Evol.">
        <title>Comparative genomic analysis identifies a Campylobacter clade deficient in selenium metabolism.</title>
        <authorList>
            <person name="Miller W.G."/>
            <person name="Yee E."/>
            <person name="Lopes B.S."/>
            <person name="Chapman M.H."/>
            <person name="Huynh S."/>
            <person name="Bono J.L."/>
            <person name="Parker C.T."/>
            <person name="Strachan N.J.C."/>
            <person name="Forbes K.J."/>
        </authorList>
    </citation>
    <scope>NUCLEOTIDE SEQUENCE [LARGE SCALE GENOMIC DNA]</scope>
    <source>
        <strain evidence="7">NCTC 13004</strain>
    </source>
</reference>
<dbReference type="PANTHER" id="PTHR43591">
    <property type="entry name" value="METHYLTRANSFERASE"/>
    <property type="match status" value="1"/>
</dbReference>
<dbReference type="Pfam" id="PF01209">
    <property type="entry name" value="Ubie_methyltran"/>
    <property type="match status" value="1"/>
</dbReference>
<dbReference type="InterPro" id="IPR023576">
    <property type="entry name" value="UbiE/COQ5_MeTrFase_CS"/>
</dbReference>
<evidence type="ECO:0000256" key="2">
    <source>
        <dbReference type="ARBA" id="ARBA00022603"/>
    </source>
</evidence>
<dbReference type="GeneID" id="46920813"/>
<dbReference type="NCBIfam" id="NF001244">
    <property type="entry name" value="PRK00216.1-5"/>
    <property type="match status" value="1"/>
</dbReference>
<dbReference type="Gene3D" id="3.40.50.150">
    <property type="entry name" value="Vaccinia Virus protein VP39"/>
    <property type="match status" value="1"/>
</dbReference>
<keyword evidence="1 5" id="KW-0474">Menaquinone biosynthesis</keyword>
<gene>
    <name evidence="6" type="primary">ubiE</name>
    <name evidence="5" type="synonym">menG</name>
    <name evidence="6" type="ORF">CLAN_0339</name>
</gene>
<dbReference type="SUPFAM" id="SSF53335">
    <property type="entry name" value="S-adenosyl-L-methionine-dependent methyltransferases"/>
    <property type="match status" value="1"/>
</dbReference>
<reference evidence="7" key="1">
    <citation type="journal article" date="2017" name="Genome Biol. Evol.">
        <title>Comparative Genomic Analysis Identifies a Campylobacter Clade Deficient in Selenium Metabolism.</title>
        <authorList>
            <person name="Miller W.G."/>
            <person name="Yee E."/>
            <person name="Lopes B.S."/>
            <person name="Chapman M.H."/>
            <person name="Huynh S."/>
            <person name="Bono J.L."/>
            <person name="Parker C.T."/>
            <person name="Strachan N.J.C."/>
            <person name="Forbes K.J."/>
        </authorList>
    </citation>
    <scope>NUCLEOTIDE SEQUENCE [LARGE SCALE GENOMIC DNA]</scope>
    <source>
        <strain evidence="7">NCTC 13004</strain>
    </source>
</reference>
<dbReference type="PROSITE" id="PS51608">
    <property type="entry name" value="SAM_MT_UBIE"/>
    <property type="match status" value="1"/>
</dbReference>
<comment type="similarity">
    <text evidence="5">Belongs to the class I-like SAM-binding methyltransferase superfamily. MenG/UbiE family.</text>
</comment>
<keyword evidence="3 5" id="KW-0808">Transferase</keyword>
<feature type="binding site" evidence="5">
    <location>
        <position position="83"/>
    </location>
    <ligand>
        <name>S-adenosyl-L-methionine</name>
        <dbReference type="ChEBI" id="CHEBI:59789"/>
    </ligand>
</feature>
<name>A0A1X9SLJ5_9BACT</name>
<dbReference type="RefSeq" id="WP_100590438.1">
    <property type="nucleotide sequence ID" value="NZ_CP015578.1"/>
</dbReference>
<comment type="catalytic activity">
    <reaction evidence="5">
        <text>a 2-demethylmenaquinol + S-adenosyl-L-methionine = a menaquinol + S-adenosyl-L-homocysteine + H(+)</text>
        <dbReference type="Rhea" id="RHEA:42640"/>
        <dbReference type="Rhea" id="RHEA-COMP:9539"/>
        <dbReference type="Rhea" id="RHEA-COMP:9563"/>
        <dbReference type="ChEBI" id="CHEBI:15378"/>
        <dbReference type="ChEBI" id="CHEBI:18151"/>
        <dbReference type="ChEBI" id="CHEBI:55437"/>
        <dbReference type="ChEBI" id="CHEBI:57856"/>
        <dbReference type="ChEBI" id="CHEBI:59789"/>
        <dbReference type="EC" id="2.1.1.163"/>
    </reaction>
</comment>